<dbReference type="Proteomes" id="UP001229421">
    <property type="component" value="Unassembled WGS sequence"/>
</dbReference>
<protein>
    <submittedName>
        <fullName evidence="2">Uncharacterized protein</fullName>
    </submittedName>
</protein>
<feature type="compositionally biased region" description="Basic and acidic residues" evidence="1">
    <location>
        <begin position="1"/>
        <end position="39"/>
    </location>
</feature>
<evidence type="ECO:0000256" key="1">
    <source>
        <dbReference type="SAM" id="MobiDB-lite"/>
    </source>
</evidence>
<reference evidence="2" key="1">
    <citation type="journal article" date="2023" name="bioRxiv">
        <title>Improved chromosome-level genome assembly for marigold (Tagetes erecta).</title>
        <authorList>
            <person name="Jiang F."/>
            <person name="Yuan L."/>
            <person name="Wang S."/>
            <person name="Wang H."/>
            <person name="Xu D."/>
            <person name="Wang A."/>
            <person name="Fan W."/>
        </authorList>
    </citation>
    <scope>NUCLEOTIDE SEQUENCE</scope>
    <source>
        <strain evidence="2">WSJ</strain>
        <tissue evidence="2">Leaf</tissue>
    </source>
</reference>
<accession>A0AAD8NEE7</accession>
<dbReference type="AlphaFoldDB" id="A0AAD8NEE7"/>
<proteinExistence type="predicted"/>
<name>A0AAD8NEE7_TARER</name>
<sequence length="129" mass="14376">MNDREKVTGRNKIRSERRRDQDDEGGGGREDYCRNEESPAIRGNPMAKAILNVLQTQTALGSRSRPISEKTRLQFGRNRLAQRSNLCCHKSPSLPPFAPSKVMLVGLELGSLLKLPLHHIGNCVQATDN</sequence>
<comment type="caution">
    <text evidence="2">The sequence shown here is derived from an EMBL/GenBank/DDBJ whole genome shotgun (WGS) entry which is preliminary data.</text>
</comment>
<evidence type="ECO:0000313" key="2">
    <source>
        <dbReference type="EMBL" id="KAK1406999.1"/>
    </source>
</evidence>
<keyword evidence="3" id="KW-1185">Reference proteome</keyword>
<gene>
    <name evidence="2" type="ORF">QVD17_38609</name>
</gene>
<dbReference type="EMBL" id="JAUHHV010000011">
    <property type="protein sequence ID" value="KAK1406999.1"/>
    <property type="molecule type" value="Genomic_DNA"/>
</dbReference>
<feature type="region of interest" description="Disordered" evidence="1">
    <location>
        <begin position="1"/>
        <end position="41"/>
    </location>
</feature>
<organism evidence="2 3">
    <name type="scientific">Tagetes erecta</name>
    <name type="common">African marigold</name>
    <dbReference type="NCBI Taxonomy" id="13708"/>
    <lineage>
        <taxon>Eukaryota</taxon>
        <taxon>Viridiplantae</taxon>
        <taxon>Streptophyta</taxon>
        <taxon>Embryophyta</taxon>
        <taxon>Tracheophyta</taxon>
        <taxon>Spermatophyta</taxon>
        <taxon>Magnoliopsida</taxon>
        <taxon>eudicotyledons</taxon>
        <taxon>Gunneridae</taxon>
        <taxon>Pentapetalae</taxon>
        <taxon>asterids</taxon>
        <taxon>campanulids</taxon>
        <taxon>Asterales</taxon>
        <taxon>Asteraceae</taxon>
        <taxon>Asteroideae</taxon>
        <taxon>Heliantheae alliance</taxon>
        <taxon>Tageteae</taxon>
        <taxon>Tagetes</taxon>
    </lineage>
</organism>
<evidence type="ECO:0000313" key="3">
    <source>
        <dbReference type="Proteomes" id="UP001229421"/>
    </source>
</evidence>